<dbReference type="Pfam" id="PF08402">
    <property type="entry name" value="TOBE_2"/>
    <property type="match status" value="1"/>
</dbReference>
<dbReference type="KEGG" id="stab:STABA_v1c02200"/>
<dbReference type="GO" id="GO:0005524">
    <property type="term" value="F:ATP binding"/>
    <property type="evidence" value="ECO:0007669"/>
    <property type="project" value="UniProtKB-KW"/>
</dbReference>
<dbReference type="InterPro" id="IPR013611">
    <property type="entry name" value="Transp-assoc_OB_typ2"/>
</dbReference>
<dbReference type="AlphaFoldDB" id="A0A6I6C441"/>
<dbReference type="PANTHER" id="PTHR42781:SF4">
    <property type="entry name" value="SPERMIDINE_PUTRESCINE IMPORT ATP-BINDING PROTEIN POTA"/>
    <property type="match status" value="1"/>
</dbReference>
<evidence type="ECO:0000256" key="6">
    <source>
        <dbReference type="ARBA" id="ARBA00023136"/>
    </source>
</evidence>
<dbReference type="InterPro" id="IPR027417">
    <property type="entry name" value="P-loop_NTPase"/>
</dbReference>
<name>A0A6I6C441_9MOLU</name>
<sequence length="354" mass="40541">MPMNKRNNILEIRNLTKSYDGKVVLKGIGFNVHEGEFITLLGPSGCGKTTTLNIIGGREKQDLGDLLFEGRDLTPTPSNKRQINTIFQNYALFPHYDVYDNIAYGLRIKKTKEDLIEQEVMKYIKKFSLEGHETKRIHELSGGQKQRVAIARALVLKPRILLLDEPMSALDVQLRKKMQAELKELQEEIGITFILVTHDQEEALTLSDRVVVMNDGNIQQIGTPEEIYNEPENRWVANFIGVSNIIEDGEMIRDTKVKFDDKEFDCVDKGFGENQKNIDIVIRPEDIKIGAPGKGYYDGIVEDIIFKGVHYEILVACDKRKYKVHTTEFHDFDTKVSVSWGPNDIHVMWKEIDD</sequence>
<dbReference type="EC" id="7.6.2.9" evidence="7"/>
<dbReference type="GO" id="GO:0015418">
    <property type="term" value="F:ABC-type quaternary ammonium compound transporting activity"/>
    <property type="evidence" value="ECO:0007669"/>
    <property type="project" value="UniProtKB-EC"/>
</dbReference>
<dbReference type="InterPro" id="IPR017879">
    <property type="entry name" value="PotA_ATP-bd"/>
</dbReference>
<dbReference type="Proteomes" id="UP000424468">
    <property type="component" value="Chromosome"/>
</dbReference>
<dbReference type="GO" id="GO:0015594">
    <property type="term" value="F:ABC-type putrescine transporter activity"/>
    <property type="evidence" value="ECO:0007669"/>
    <property type="project" value="InterPro"/>
</dbReference>
<evidence type="ECO:0000259" key="8">
    <source>
        <dbReference type="PROSITE" id="PS50893"/>
    </source>
</evidence>
<dbReference type="PROSITE" id="PS00211">
    <property type="entry name" value="ABC_TRANSPORTER_1"/>
    <property type="match status" value="1"/>
</dbReference>
<dbReference type="PROSITE" id="PS50893">
    <property type="entry name" value="ABC_TRANSPORTER_2"/>
    <property type="match status" value="1"/>
</dbReference>
<dbReference type="GO" id="GO:0043190">
    <property type="term" value="C:ATP-binding cassette (ABC) transporter complex"/>
    <property type="evidence" value="ECO:0007669"/>
    <property type="project" value="InterPro"/>
</dbReference>
<dbReference type="CDD" id="cd03300">
    <property type="entry name" value="ABC_PotA_N"/>
    <property type="match status" value="1"/>
</dbReference>
<reference evidence="9 10" key="1">
    <citation type="submission" date="2019-11" db="EMBL/GenBank/DDBJ databases">
        <title>Complete genome sequence of Spiroplasma tabanidicola TAUS-1 (DSM 22603).</title>
        <authorList>
            <person name="Huang C.-T."/>
            <person name="Lin Y.-C."/>
            <person name="Kuo C.-H."/>
        </authorList>
    </citation>
    <scope>NUCLEOTIDE SEQUENCE [LARGE SCALE GENOMIC DNA]</scope>
    <source>
        <strain evidence="9 10">TAUS-1</strain>
    </source>
</reference>
<dbReference type="SUPFAM" id="SSF50331">
    <property type="entry name" value="MOP-like"/>
    <property type="match status" value="1"/>
</dbReference>
<keyword evidence="1" id="KW-0813">Transport</keyword>
<evidence type="ECO:0000313" key="10">
    <source>
        <dbReference type="Proteomes" id="UP000424468"/>
    </source>
</evidence>
<dbReference type="FunFam" id="3.40.50.300:FF:000425">
    <property type="entry name" value="Probable ABC transporter, ATP-binding subunit"/>
    <property type="match status" value="1"/>
</dbReference>
<dbReference type="Pfam" id="PF00005">
    <property type="entry name" value="ABC_tran"/>
    <property type="match status" value="1"/>
</dbReference>
<dbReference type="Gene3D" id="3.40.50.300">
    <property type="entry name" value="P-loop containing nucleotide triphosphate hydrolases"/>
    <property type="match status" value="1"/>
</dbReference>
<feature type="domain" description="ABC transporter" evidence="8">
    <location>
        <begin position="10"/>
        <end position="240"/>
    </location>
</feature>
<dbReference type="Gene3D" id="2.40.50.100">
    <property type="match status" value="1"/>
</dbReference>
<keyword evidence="3" id="KW-0547">Nucleotide-binding</keyword>
<dbReference type="InterPro" id="IPR003439">
    <property type="entry name" value="ABC_transporter-like_ATP-bd"/>
</dbReference>
<keyword evidence="10" id="KW-1185">Reference proteome</keyword>
<evidence type="ECO:0000256" key="2">
    <source>
        <dbReference type="ARBA" id="ARBA00022475"/>
    </source>
</evidence>
<dbReference type="InterPro" id="IPR003593">
    <property type="entry name" value="AAA+_ATPase"/>
</dbReference>
<dbReference type="EMBL" id="CP046276">
    <property type="protein sequence ID" value="QGS51587.1"/>
    <property type="molecule type" value="Genomic_DNA"/>
</dbReference>
<dbReference type="SUPFAM" id="SSF52540">
    <property type="entry name" value="P-loop containing nucleoside triphosphate hydrolases"/>
    <property type="match status" value="1"/>
</dbReference>
<keyword evidence="5" id="KW-1278">Translocase</keyword>
<dbReference type="PANTHER" id="PTHR42781">
    <property type="entry name" value="SPERMIDINE/PUTRESCINE IMPORT ATP-BINDING PROTEIN POTA"/>
    <property type="match status" value="1"/>
</dbReference>
<evidence type="ECO:0000256" key="3">
    <source>
        <dbReference type="ARBA" id="ARBA00022741"/>
    </source>
</evidence>
<evidence type="ECO:0000256" key="1">
    <source>
        <dbReference type="ARBA" id="ARBA00022448"/>
    </source>
</evidence>
<dbReference type="InterPro" id="IPR008995">
    <property type="entry name" value="Mo/tungstate-bd_C_term_dom"/>
</dbReference>
<dbReference type="InterPro" id="IPR017871">
    <property type="entry name" value="ABC_transporter-like_CS"/>
</dbReference>
<keyword evidence="2" id="KW-1003">Cell membrane</keyword>
<proteinExistence type="predicted"/>
<gene>
    <name evidence="9" type="primary">potA</name>
    <name evidence="9" type="ORF">STABA_v1c02200</name>
</gene>
<evidence type="ECO:0000256" key="5">
    <source>
        <dbReference type="ARBA" id="ARBA00022967"/>
    </source>
</evidence>
<dbReference type="SMART" id="SM00382">
    <property type="entry name" value="AAA"/>
    <property type="match status" value="1"/>
</dbReference>
<evidence type="ECO:0000256" key="4">
    <source>
        <dbReference type="ARBA" id="ARBA00022840"/>
    </source>
</evidence>
<accession>A0A6I6C441</accession>
<evidence type="ECO:0000256" key="7">
    <source>
        <dbReference type="ARBA" id="ARBA00066388"/>
    </source>
</evidence>
<keyword evidence="4 9" id="KW-0067">ATP-binding</keyword>
<dbReference type="GO" id="GO:0016887">
    <property type="term" value="F:ATP hydrolysis activity"/>
    <property type="evidence" value="ECO:0007669"/>
    <property type="project" value="InterPro"/>
</dbReference>
<protein>
    <recommendedName>
        <fullName evidence="7">ABC-type quaternary amine transporter</fullName>
        <ecNumber evidence="7">7.6.2.9</ecNumber>
    </recommendedName>
</protein>
<dbReference type="InterPro" id="IPR050093">
    <property type="entry name" value="ABC_SmlMolc_Importer"/>
</dbReference>
<dbReference type="NCBIfam" id="NF043075">
    <property type="entry name" value="MMSYN1_0197"/>
    <property type="match status" value="1"/>
</dbReference>
<keyword evidence="6" id="KW-0472">Membrane</keyword>
<organism evidence="9 10">
    <name type="scientific">Spiroplasma tabanidicola</name>
    <dbReference type="NCBI Taxonomy" id="324079"/>
    <lineage>
        <taxon>Bacteria</taxon>
        <taxon>Bacillati</taxon>
        <taxon>Mycoplasmatota</taxon>
        <taxon>Mollicutes</taxon>
        <taxon>Entomoplasmatales</taxon>
        <taxon>Spiroplasmataceae</taxon>
        <taxon>Spiroplasma</taxon>
    </lineage>
</organism>
<evidence type="ECO:0000313" key="9">
    <source>
        <dbReference type="EMBL" id="QGS51587.1"/>
    </source>
</evidence>